<feature type="region of interest" description="Disordered" evidence="1">
    <location>
        <begin position="1"/>
        <end position="103"/>
    </location>
</feature>
<dbReference type="Proteomes" id="UP000652761">
    <property type="component" value="Unassembled WGS sequence"/>
</dbReference>
<name>A0A843UZA1_COLES</name>
<evidence type="ECO:0000313" key="2">
    <source>
        <dbReference type="EMBL" id="MQL88978.1"/>
    </source>
</evidence>
<dbReference type="EMBL" id="NMUH01001107">
    <property type="protein sequence ID" value="MQL88978.1"/>
    <property type="molecule type" value="Genomic_DNA"/>
</dbReference>
<keyword evidence="3" id="KW-1185">Reference proteome</keyword>
<proteinExistence type="predicted"/>
<organism evidence="2 3">
    <name type="scientific">Colocasia esculenta</name>
    <name type="common">Wild taro</name>
    <name type="synonym">Arum esculentum</name>
    <dbReference type="NCBI Taxonomy" id="4460"/>
    <lineage>
        <taxon>Eukaryota</taxon>
        <taxon>Viridiplantae</taxon>
        <taxon>Streptophyta</taxon>
        <taxon>Embryophyta</taxon>
        <taxon>Tracheophyta</taxon>
        <taxon>Spermatophyta</taxon>
        <taxon>Magnoliopsida</taxon>
        <taxon>Liliopsida</taxon>
        <taxon>Araceae</taxon>
        <taxon>Aroideae</taxon>
        <taxon>Colocasieae</taxon>
        <taxon>Colocasia</taxon>
    </lineage>
</organism>
<feature type="compositionally biased region" description="Basic and acidic residues" evidence="1">
    <location>
        <begin position="68"/>
        <end position="99"/>
    </location>
</feature>
<evidence type="ECO:0000313" key="3">
    <source>
        <dbReference type="Proteomes" id="UP000652761"/>
    </source>
</evidence>
<protein>
    <submittedName>
        <fullName evidence="2">Uncharacterized protein</fullName>
    </submittedName>
</protein>
<accession>A0A843UZA1</accession>
<evidence type="ECO:0000256" key="1">
    <source>
        <dbReference type="SAM" id="MobiDB-lite"/>
    </source>
</evidence>
<dbReference type="AlphaFoldDB" id="A0A843UZA1"/>
<reference evidence="2" key="1">
    <citation type="submission" date="2017-07" db="EMBL/GenBank/DDBJ databases">
        <title>Taro Niue Genome Assembly and Annotation.</title>
        <authorList>
            <person name="Atibalentja N."/>
            <person name="Keating K."/>
            <person name="Fields C.J."/>
        </authorList>
    </citation>
    <scope>NUCLEOTIDE SEQUENCE</scope>
    <source>
        <strain evidence="2">Niue_2</strain>
        <tissue evidence="2">Leaf</tissue>
    </source>
</reference>
<gene>
    <name evidence="2" type="ORF">Taro_021547</name>
</gene>
<sequence>MMMSPGSKDLDPELTEAVERERRGNTGTTSQRAGHMDSHVREDIDDPIFDPSDTTWAEEILDEDEPRDPEFKVPAERPRESSSKGKQPEIVEDTKEQFEPARYSKSNIRPVSLRMVKPPPSLRRTVSGIYMTERANVTARDGPAIEKMKQMYERRTPWEKRLYTKMQEVAQPSEPTKKKKESKTARRMYGWVREPEFQFQPLPASNSYGSISSSHARGSYSDYGFQSTQQHFTPRGIQRGMNELATSLFGYSEYSEYKNPLYGFQGQQPYDEGEAFCGYLPDRCYVELPAFLGWDPLLESLSCRLPWGSVNLLGGRDCGDVLVPRRDRLALVESYAQVPDKNSLARVGSCHLGLCALAALMLPPLCGDGYAKDYRENSALDMARLDTPNNNKL</sequence>
<comment type="caution">
    <text evidence="2">The sequence shown here is derived from an EMBL/GenBank/DDBJ whole genome shotgun (WGS) entry which is preliminary data.</text>
</comment>